<organism evidence="2 3">
    <name type="scientific">Actinacidiphila acididurans</name>
    <dbReference type="NCBI Taxonomy" id="2784346"/>
    <lineage>
        <taxon>Bacteria</taxon>
        <taxon>Bacillati</taxon>
        <taxon>Actinomycetota</taxon>
        <taxon>Actinomycetes</taxon>
        <taxon>Kitasatosporales</taxon>
        <taxon>Streptomycetaceae</taxon>
        <taxon>Actinacidiphila</taxon>
    </lineage>
</organism>
<gene>
    <name evidence="2" type="ORF">ITX44_36760</name>
</gene>
<dbReference type="Gene3D" id="1.10.443.10">
    <property type="entry name" value="Intergrase catalytic core"/>
    <property type="match status" value="1"/>
</dbReference>
<evidence type="ECO:0000313" key="2">
    <source>
        <dbReference type="EMBL" id="MBM9510015.1"/>
    </source>
</evidence>
<evidence type="ECO:0000313" key="3">
    <source>
        <dbReference type="Proteomes" id="UP000749040"/>
    </source>
</evidence>
<name>A0ABS2U333_9ACTN</name>
<keyword evidence="3" id="KW-1185">Reference proteome</keyword>
<dbReference type="RefSeq" id="WP_205363621.1">
    <property type="nucleotide sequence ID" value="NZ_JADKYB010000030.1"/>
</dbReference>
<dbReference type="InterPro" id="IPR011010">
    <property type="entry name" value="DNA_brk_join_enz"/>
</dbReference>
<dbReference type="EMBL" id="JADKYB010000030">
    <property type="protein sequence ID" value="MBM9510015.1"/>
    <property type="molecule type" value="Genomic_DNA"/>
</dbReference>
<evidence type="ECO:0000256" key="1">
    <source>
        <dbReference type="ARBA" id="ARBA00023172"/>
    </source>
</evidence>
<evidence type="ECO:0008006" key="4">
    <source>
        <dbReference type="Google" id="ProtNLM"/>
    </source>
</evidence>
<reference evidence="2 3" key="1">
    <citation type="submission" date="2021-01" db="EMBL/GenBank/DDBJ databases">
        <title>Streptomyces acididurans sp. nov., isolated from a peat swamp forest soil.</title>
        <authorList>
            <person name="Chantavorakit T."/>
            <person name="Duangmal K."/>
        </authorList>
    </citation>
    <scope>NUCLEOTIDE SEQUENCE [LARGE SCALE GENOMIC DNA]</scope>
    <source>
        <strain evidence="2 3">KK5PA1</strain>
    </source>
</reference>
<comment type="caution">
    <text evidence="2">The sequence shown here is derived from an EMBL/GenBank/DDBJ whole genome shotgun (WGS) entry which is preliminary data.</text>
</comment>
<protein>
    <recommendedName>
        <fullName evidence="4">Tyr recombinase domain-containing protein</fullName>
    </recommendedName>
</protein>
<sequence>MAEMVERSRRVASVRVLERRVDALAAAGEVSASRARQLRMVVGMWDLALGAWPKGAPRPGRAVASLFEESALRAFWGLAVAGRLRSRGDGTVRPLAAPTRRVVRDCLGILADVVVPGRDVWLPEVQQPRPKATVPPGQLAVLYRRLVDMASDAPVEGGGMSLSPEDRVRLLAMMAVVLDTGARSGELESMRLPDLAAGESRLLVRRVPQNGDHLAYEEVCELREGTGVAVRRWLRVRRRLVAPLEGAAPDALWVSLRPNQWQPEPGFPLKAQGIQKAYGRGAVALNGLMAGRSGWVPLPTTLEQVRRAVALPDGPGAAAPAPPVGA</sequence>
<dbReference type="InterPro" id="IPR013762">
    <property type="entry name" value="Integrase-like_cat_sf"/>
</dbReference>
<dbReference type="SUPFAM" id="SSF56349">
    <property type="entry name" value="DNA breaking-rejoining enzymes"/>
    <property type="match status" value="1"/>
</dbReference>
<proteinExistence type="predicted"/>
<dbReference type="Proteomes" id="UP000749040">
    <property type="component" value="Unassembled WGS sequence"/>
</dbReference>
<keyword evidence="1" id="KW-0233">DNA recombination</keyword>
<accession>A0ABS2U333</accession>